<evidence type="ECO:0000256" key="17">
    <source>
        <dbReference type="ARBA" id="ARBA00048623"/>
    </source>
</evidence>
<evidence type="ECO:0000313" key="20">
    <source>
        <dbReference type="EMBL" id="WOJ90520.1"/>
    </source>
</evidence>
<comment type="catalytic activity">
    <reaction evidence="17 19">
        <text>alpha-ribazole + adenosylcob(III)inamide-GDP = adenosylcob(III)alamin + GMP + H(+)</text>
        <dbReference type="Rhea" id="RHEA:16049"/>
        <dbReference type="ChEBI" id="CHEBI:10329"/>
        <dbReference type="ChEBI" id="CHEBI:15378"/>
        <dbReference type="ChEBI" id="CHEBI:18408"/>
        <dbReference type="ChEBI" id="CHEBI:58115"/>
        <dbReference type="ChEBI" id="CHEBI:60487"/>
        <dbReference type="EC" id="2.7.8.26"/>
    </reaction>
</comment>
<feature type="transmembrane region" description="Helical" evidence="19">
    <location>
        <begin position="118"/>
        <end position="141"/>
    </location>
</feature>
<evidence type="ECO:0000256" key="14">
    <source>
        <dbReference type="ARBA" id="ARBA00025228"/>
    </source>
</evidence>
<organism evidence="20 21">
    <name type="scientific">Methylocapsa polymorpha</name>
    <dbReference type="NCBI Taxonomy" id="3080828"/>
    <lineage>
        <taxon>Bacteria</taxon>
        <taxon>Pseudomonadati</taxon>
        <taxon>Pseudomonadota</taxon>
        <taxon>Alphaproteobacteria</taxon>
        <taxon>Hyphomicrobiales</taxon>
        <taxon>Beijerinckiaceae</taxon>
        <taxon>Methylocapsa</taxon>
    </lineage>
</organism>
<dbReference type="EMBL" id="CP136862">
    <property type="protein sequence ID" value="WOJ90520.1"/>
    <property type="molecule type" value="Genomic_DNA"/>
</dbReference>
<comment type="function">
    <text evidence="14 19">Joins adenosylcobinamide-GDP and alpha-ribazole to generate adenosylcobalamin (Ado-cobalamin). Also synthesizes adenosylcobalamin 5'-phosphate from adenosylcobinamide-GDP and alpha-ribazole 5'-phosphate.</text>
</comment>
<evidence type="ECO:0000256" key="15">
    <source>
        <dbReference type="ARBA" id="ARBA00032605"/>
    </source>
</evidence>
<evidence type="ECO:0000256" key="13">
    <source>
        <dbReference type="ARBA" id="ARBA00023136"/>
    </source>
</evidence>
<comment type="subcellular location">
    <subcellularLocation>
        <location evidence="2 19">Cell membrane</location>
        <topology evidence="2 19">Multi-pass membrane protein</topology>
    </subcellularLocation>
</comment>
<keyword evidence="21" id="KW-1185">Reference proteome</keyword>
<sequence length="263" mass="25841">MRPGSSLLIDLLICLRFATRLPLPILGVESAPHALASFSHALRLLPMAGALIGALAAGALAVASALGLPPALSAPIAIGFLILLSGALHEDGLADCADGFGGGATRERKLEIMQDSRIGAFGALALALALYLRVAGLAIIAGWSIGLASAVIIGAAALSRAAALLPLVLLPPARSGGAGFAAGKPEPAALRIALSLGCLFALAPILAGGGAARALFAIAAVSGAALAFVGLARRQIGGQTGDVAGATQQIGEIIAYLVFAAGN</sequence>
<evidence type="ECO:0000256" key="5">
    <source>
        <dbReference type="ARBA" id="ARBA00013200"/>
    </source>
</evidence>
<evidence type="ECO:0000256" key="7">
    <source>
        <dbReference type="ARBA" id="ARBA00022475"/>
    </source>
</evidence>
<evidence type="ECO:0000256" key="3">
    <source>
        <dbReference type="ARBA" id="ARBA00004663"/>
    </source>
</evidence>
<dbReference type="Pfam" id="PF02654">
    <property type="entry name" value="CobS"/>
    <property type="match status" value="1"/>
</dbReference>
<dbReference type="PANTHER" id="PTHR34148">
    <property type="entry name" value="ADENOSYLCOBINAMIDE-GDP RIBAZOLETRANSFERASE"/>
    <property type="match status" value="1"/>
</dbReference>
<evidence type="ECO:0000256" key="6">
    <source>
        <dbReference type="ARBA" id="ARBA00015850"/>
    </source>
</evidence>
<dbReference type="HAMAP" id="MF_00719">
    <property type="entry name" value="CobS"/>
    <property type="match status" value="1"/>
</dbReference>
<dbReference type="InterPro" id="IPR003805">
    <property type="entry name" value="CobS"/>
</dbReference>
<evidence type="ECO:0000256" key="2">
    <source>
        <dbReference type="ARBA" id="ARBA00004651"/>
    </source>
</evidence>
<proteinExistence type="inferred from homology"/>
<keyword evidence="13 19" id="KW-0472">Membrane</keyword>
<reference evidence="20 21" key="1">
    <citation type="submission" date="2023-10" db="EMBL/GenBank/DDBJ databases">
        <title>Novel methanotroph of the genus Methylocapsa from a subarctic wetland.</title>
        <authorList>
            <person name="Belova S.E."/>
            <person name="Oshkin I.Y."/>
            <person name="Miroshnikov K."/>
            <person name="Dedysh S.N."/>
        </authorList>
    </citation>
    <scope>NUCLEOTIDE SEQUENCE [LARGE SCALE GENOMIC DNA]</scope>
    <source>
        <strain evidence="20 21">RX1</strain>
    </source>
</reference>
<evidence type="ECO:0000256" key="16">
    <source>
        <dbReference type="ARBA" id="ARBA00032853"/>
    </source>
</evidence>
<feature type="transmembrane region" description="Helical" evidence="19">
    <location>
        <begin position="214"/>
        <end position="232"/>
    </location>
</feature>
<accession>A0ABZ0HUC1</accession>
<evidence type="ECO:0000256" key="9">
    <source>
        <dbReference type="ARBA" id="ARBA00022679"/>
    </source>
</evidence>
<keyword evidence="11 19" id="KW-0460">Magnesium</keyword>
<evidence type="ECO:0000256" key="4">
    <source>
        <dbReference type="ARBA" id="ARBA00010561"/>
    </source>
</evidence>
<protein>
    <recommendedName>
        <fullName evidence="6 19">Adenosylcobinamide-GDP ribazoletransferase</fullName>
        <ecNumber evidence="5 19">2.7.8.26</ecNumber>
    </recommendedName>
    <alternativeName>
        <fullName evidence="16 19">Cobalamin synthase</fullName>
    </alternativeName>
    <alternativeName>
        <fullName evidence="15 19">Cobalamin-5'-phosphate synthase</fullName>
    </alternativeName>
</protein>
<dbReference type="GO" id="GO:0051073">
    <property type="term" value="F:adenosylcobinamide-GDP ribazoletransferase activity"/>
    <property type="evidence" value="ECO:0007669"/>
    <property type="project" value="UniProtKB-EC"/>
</dbReference>
<feature type="transmembrane region" description="Helical" evidence="19">
    <location>
        <begin position="189"/>
        <end position="208"/>
    </location>
</feature>
<evidence type="ECO:0000256" key="18">
    <source>
        <dbReference type="ARBA" id="ARBA00049504"/>
    </source>
</evidence>
<gene>
    <name evidence="19" type="primary">cobS</name>
    <name evidence="20" type="ORF">RZS28_04275</name>
</gene>
<evidence type="ECO:0000256" key="1">
    <source>
        <dbReference type="ARBA" id="ARBA00001946"/>
    </source>
</evidence>
<comment type="similarity">
    <text evidence="4 19">Belongs to the CobS family.</text>
</comment>
<dbReference type="Proteomes" id="UP001626536">
    <property type="component" value="Chromosome"/>
</dbReference>
<name>A0ABZ0HUC1_9HYPH</name>
<dbReference type="RefSeq" id="WP_407340040.1">
    <property type="nucleotide sequence ID" value="NZ_CP136862.1"/>
</dbReference>
<dbReference type="PANTHER" id="PTHR34148:SF1">
    <property type="entry name" value="ADENOSYLCOBINAMIDE-GDP RIBAZOLETRANSFERASE"/>
    <property type="match status" value="1"/>
</dbReference>
<feature type="transmembrane region" description="Helical" evidence="19">
    <location>
        <begin position="147"/>
        <end position="169"/>
    </location>
</feature>
<dbReference type="EC" id="2.7.8.26" evidence="5 19"/>
<evidence type="ECO:0000256" key="19">
    <source>
        <dbReference type="HAMAP-Rule" id="MF_00719"/>
    </source>
</evidence>
<comment type="catalytic activity">
    <reaction evidence="18 19">
        <text>alpha-ribazole 5'-phosphate + adenosylcob(III)inamide-GDP = adenosylcob(III)alamin 5'-phosphate + GMP + H(+)</text>
        <dbReference type="Rhea" id="RHEA:23560"/>
        <dbReference type="ChEBI" id="CHEBI:15378"/>
        <dbReference type="ChEBI" id="CHEBI:57918"/>
        <dbReference type="ChEBI" id="CHEBI:58115"/>
        <dbReference type="ChEBI" id="CHEBI:60487"/>
        <dbReference type="ChEBI" id="CHEBI:60493"/>
        <dbReference type="EC" id="2.7.8.26"/>
    </reaction>
</comment>
<keyword evidence="9 19" id="KW-0808">Transferase</keyword>
<comment type="cofactor">
    <cofactor evidence="1 19">
        <name>Mg(2+)</name>
        <dbReference type="ChEBI" id="CHEBI:18420"/>
    </cofactor>
</comment>
<evidence type="ECO:0000256" key="12">
    <source>
        <dbReference type="ARBA" id="ARBA00022989"/>
    </source>
</evidence>
<keyword evidence="12 19" id="KW-1133">Transmembrane helix</keyword>
<evidence type="ECO:0000313" key="21">
    <source>
        <dbReference type="Proteomes" id="UP001626536"/>
    </source>
</evidence>
<evidence type="ECO:0000256" key="10">
    <source>
        <dbReference type="ARBA" id="ARBA00022692"/>
    </source>
</evidence>
<evidence type="ECO:0000256" key="11">
    <source>
        <dbReference type="ARBA" id="ARBA00022842"/>
    </source>
</evidence>
<comment type="pathway">
    <text evidence="3 19">Cofactor biosynthesis; adenosylcobalamin biosynthesis; adenosylcobalamin from cob(II)yrinate a,c-diamide: step 7/7.</text>
</comment>
<feature type="transmembrane region" description="Helical" evidence="19">
    <location>
        <begin position="44"/>
        <end position="68"/>
    </location>
</feature>
<keyword evidence="8 19" id="KW-0169">Cobalamin biosynthesis</keyword>
<keyword evidence="7 19" id="KW-1003">Cell membrane</keyword>
<evidence type="ECO:0000256" key="8">
    <source>
        <dbReference type="ARBA" id="ARBA00022573"/>
    </source>
</evidence>
<keyword evidence="10 19" id="KW-0812">Transmembrane</keyword>